<protein>
    <recommendedName>
        <fullName evidence="3">SnoaL-like domain-containing protein</fullName>
    </recommendedName>
</protein>
<dbReference type="STRING" id="592029.DDD_0485"/>
<dbReference type="EMBL" id="CP001397">
    <property type="protein sequence ID" value="AGC75612.1"/>
    <property type="molecule type" value="Genomic_DNA"/>
</dbReference>
<accession>L7W5Z4</accession>
<dbReference type="OrthoDB" id="1439694at2"/>
<dbReference type="Gene3D" id="3.10.450.50">
    <property type="match status" value="1"/>
</dbReference>
<dbReference type="InterPro" id="IPR032710">
    <property type="entry name" value="NTF2-like_dom_sf"/>
</dbReference>
<dbReference type="SUPFAM" id="SSF54427">
    <property type="entry name" value="NTF2-like"/>
    <property type="match status" value="1"/>
</dbReference>
<evidence type="ECO:0008006" key="3">
    <source>
        <dbReference type="Google" id="ProtNLM"/>
    </source>
</evidence>
<evidence type="ECO:0000313" key="2">
    <source>
        <dbReference type="Proteomes" id="UP000011173"/>
    </source>
</evidence>
<organism evidence="1 2">
    <name type="scientific">Nonlabens dokdonensis (strain DSM 17205 / KCTC 12402 / DSW-6)</name>
    <name type="common">Donghaeana dokdonensis</name>
    <dbReference type="NCBI Taxonomy" id="592029"/>
    <lineage>
        <taxon>Bacteria</taxon>
        <taxon>Pseudomonadati</taxon>
        <taxon>Bacteroidota</taxon>
        <taxon>Flavobacteriia</taxon>
        <taxon>Flavobacteriales</taxon>
        <taxon>Flavobacteriaceae</taxon>
        <taxon>Nonlabens</taxon>
    </lineage>
</organism>
<gene>
    <name evidence="1" type="ordered locus">DDD_0485</name>
</gene>
<dbReference type="RefSeq" id="WP_015361110.1">
    <property type="nucleotide sequence ID" value="NC_020156.1"/>
</dbReference>
<dbReference type="PATRIC" id="fig|592029.3.peg.481"/>
<dbReference type="eggNOG" id="ENOG50330EH">
    <property type="taxonomic scope" value="Bacteria"/>
</dbReference>
<proteinExistence type="predicted"/>
<dbReference type="HOGENOM" id="CLU_2155727_0_0_10"/>
<reference evidence="1 2" key="1">
    <citation type="journal article" date="2013" name="Genome Biol. Evol.">
        <title>Genomic makeup of the marine flavobacterium Nonlabens (Donghaeana) dokdonensis DSW-6 and identification of a novel class of rhodopsins.</title>
        <authorList>
            <person name="Kwon S.K."/>
            <person name="Kim B.K."/>
            <person name="Song J.Y."/>
            <person name="Kwak M.J."/>
            <person name="Lee C.H."/>
            <person name="Yoon J.H."/>
            <person name="Oh T.K."/>
            <person name="Kim J.F."/>
        </authorList>
    </citation>
    <scope>NUCLEOTIDE SEQUENCE [LARGE SCALE GENOMIC DNA]</scope>
    <source>
        <strain evidence="2">DSM 17205 / KCTC 12402 / DSW-6</strain>
    </source>
</reference>
<dbReference type="KEGG" id="ndo:DDD_0485"/>
<evidence type="ECO:0000313" key="1">
    <source>
        <dbReference type="EMBL" id="AGC75612.1"/>
    </source>
</evidence>
<sequence>MQDNSNSTPESTIKSLIDAMEANDGDKIRSLFHDNASQAYGDGPSKSGKAFFKWLDSDIIDRKGHVEGAHFTTTGNEVVVTGQYSSEGYTNKANFLFFVKEGKIMSWQMRY</sequence>
<dbReference type="Proteomes" id="UP000011173">
    <property type="component" value="Chromosome"/>
</dbReference>
<name>L7W5Z4_NONDD</name>
<dbReference type="AlphaFoldDB" id="L7W5Z4"/>